<dbReference type="PANTHER" id="PTHR13516">
    <property type="entry name" value="RIBONUCLEASE P SUBUNIT P25"/>
    <property type="match status" value="1"/>
</dbReference>
<name>A0A5E4MVE5_9HEMI</name>
<keyword evidence="7" id="KW-1185">Reference proteome</keyword>
<dbReference type="AlphaFoldDB" id="A0A5E4MVE5"/>
<dbReference type="InterPro" id="IPR051958">
    <property type="entry name" value="Alba-like_NAB"/>
</dbReference>
<comment type="similarity">
    <text evidence="2">Belongs to the histone-like Alba family.</text>
</comment>
<accession>A0A5E4MVE5</accession>
<dbReference type="InterPro" id="IPR036882">
    <property type="entry name" value="Alba-like_dom_sf"/>
</dbReference>
<dbReference type="GO" id="GO:0005634">
    <property type="term" value="C:nucleus"/>
    <property type="evidence" value="ECO:0007669"/>
    <property type="project" value="UniProtKB-SubCell"/>
</dbReference>
<feature type="region of interest" description="Disordered" evidence="4">
    <location>
        <begin position="158"/>
        <end position="178"/>
    </location>
</feature>
<evidence type="ECO:0000256" key="1">
    <source>
        <dbReference type="ARBA" id="ARBA00004123"/>
    </source>
</evidence>
<dbReference type="Gene3D" id="3.30.110.20">
    <property type="entry name" value="Alba-like domain"/>
    <property type="match status" value="1"/>
</dbReference>
<evidence type="ECO:0000313" key="6">
    <source>
        <dbReference type="EMBL" id="VVC33431.1"/>
    </source>
</evidence>
<dbReference type="Proteomes" id="UP000325440">
    <property type="component" value="Unassembled WGS sequence"/>
</dbReference>
<evidence type="ECO:0000256" key="3">
    <source>
        <dbReference type="ARBA" id="ARBA00023242"/>
    </source>
</evidence>
<dbReference type="GO" id="GO:0003723">
    <property type="term" value="F:RNA binding"/>
    <property type="evidence" value="ECO:0007669"/>
    <property type="project" value="TreeGrafter"/>
</dbReference>
<evidence type="ECO:0000256" key="4">
    <source>
        <dbReference type="SAM" id="MobiDB-lite"/>
    </source>
</evidence>
<dbReference type="InterPro" id="IPR002775">
    <property type="entry name" value="DNA/RNA-bd_Alba-like"/>
</dbReference>
<dbReference type="SMR" id="A0A5E4MVE5"/>
<reference evidence="6 7" key="1">
    <citation type="submission" date="2019-08" db="EMBL/GenBank/DDBJ databases">
        <authorList>
            <person name="Alioto T."/>
            <person name="Alioto T."/>
            <person name="Gomez Garrido J."/>
        </authorList>
    </citation>
    <scope>NUCLEOTIDE SEQUENCE [LARGE SCALE GENOMIC DNA]</scope>
</reference>
<evidence type="ECO:0000259" key="5">
    <source>
        <dbReference type="Pfam" id="PF01918"/>
    </source>
</evidence>
<evidence type="ECO:0000256" key="2">
    <source>
        <dbReference type="ARBA" id="ARBA00008018"/>
    </source>
</evidence>
<dbReference type="GO" id="GO:0001682">
    <property type="term" value="P:tRNA 5'-leader removal"/>
    <property type="evidence" value="ECO:0007669"/>
    <property type="project" value="TreeGrafter"/>
</dbReference>
<proteinExistence type="inferred from homology"/>
<comment type="subcellular location">
    <subcellularLocation>
        <location evidence="1">Nucleus</location>
    </subcellularLocation>
</comment>
<keyword evidence="3" id="KW-0539">Nucleus</keyword>
<dbReference type="GO" id="GO:0000172">
    <property type="term" value="C:ribonuclease MRP complex"/>
    <property type="evidence" value="ECO:0007669"/>
    <property type="project" value="TreeGrafter"/>
</dbReference>
<dbReference type="EMBL" id="CABPRJ010000968">
    <property type="protein sequence ID" value="VVC33431.1"/>
    <property type="molecule type" value="Genomic_DNA"/>
</dbReference>
<gene>
    <name evidence="6" type="ORF">CINCED_3A011371</name>
</gene>
<protein>
    <submittedName>
        <fullName evidence="6">DNA/RNA-binding protein Alba-like</fullName>
    </submittedName>
</protein>
<dbReference type="SUPFAM" id="SSF82704">
    <property type="entry name" value="AlbA-like"/>
    <property type="match status" value="1"/>
</dbReference>
<dbReference type="OrthoDB" id="424402at2759"/>
<sequence length="178" mass="20283">MSGIVVAAPKPIYQEENWTRALITIDNLPEHYQHLEVGHHSKIRNMLGFAIKSFKTSDHILISASGPSVNKAITCGEIFKRQFPQIKQVTGIGYRNVRMITEEMINGEISKTITTRRLPSIHILLSKNHLHPNLPAYNNHVRYQGADKVSDHVTRPVSRKTFNKSEYRGTKENQLMSL</sequence>
<evidence type="ECO:0000313" key="7">
    <source>
        <dbReference type="Proteomes" id="UP000325440"/>
    </source>
</evidence>
<dbReference type="Pfam" id="PF01918">
    <property type="entry name" value="Alba"/>
    <property type="match status" value="1"/>
</dbReference>
<organism evidence="6 7">
    <name type="scientific">Cinara cedri</name>
    <dbReference type="NCBI Taxonomy" id="506608"/>
    <lineage>
        <taxon>Eukaryota</taxon>
        <taxon>Metazoa</taxon>
        <taxon>Ecdysozoa</taxon>
        <taxon>Arthropoda</taxon>
        <taxon>Hexapoda</taxon>
        <taxon>Insecta</taxon>
        <taxon>Pterygota</taxon>
        <taxon>Neoptera</taxon>
        <taxon>Paraneoptera</taxon>
        <taxon>Hemiptera</taxon>
        <taxon>Sternorrhyncha</taxon>
        <taxon>Aphidomorpha</taxon>
        <taxon>Aphidoidea</taxon>
        <taxon>Aphididae</taxon>
        <taxon>Lachninae</taxon>
        <taxon>Cinara</taxon>
    </lineage>
</organism>
<dbReference type="PANTHER" id="PTHR13516:SF4">
    <property type="entry name" value="FI09323P"/>
    <property type="match status" value="1"/>
</dbReference>
<feature type="domain" description="DNA/RNA-binding protein Alba-like" evidence="5">
    <location>
        <begin position="35"/>
        <end position="93"/>
    </location>
</feature>